<dbReference type="PANTHER" id="PTHR42912">
    <property type="entry name" value="METHYLTRANSFERASE"/>
    <property type="match status" value="1"/>
</dbReference>
<dbReference type="AlphaFoldDB" id="A0A936NBB4"/>
<keyword evidence="2" id="KW-0808">Transferase</keyword>
<dbReference type="InterPro" id="IPR029063">
    <property type="entry name" value="SAM-dependent_MTases_sf"/>
</dbReference>
<accession>A0A936NBB4</accession>
<sequence>MTMTATEPIPGSELAVDRMPGHWLLARMGKRVLRPGGRELTDQLLDALAIDSTDDVVELAPGLGSTTELVLGRNPATYVGVDRDPVSAERVAHVVNGPGRSVVNASAADTGLPEASADVVFGEAYLTMQPASQKAKIMEELARVVRPGGRIGLHEVCFAPDDLDQERCGAIADDLQRTIKVNVTPLSLRGWTELLNEAGFDVDTTVTNPLHLLEPRRLIADEGALGAARFVSRVARDSQARARVLAMRAAMHDNADHLQACVVTATRRSPN</sequence>
<name>A0A936NBB4_9ACTN</name>
<feature type="domain" description="Methyltransferase type 11" evidence="1">
    <location>
        <begin position="58"/>
        <end position="151"/>
    </location>
</feature>
<dbReference type="GO" id="GO:0032259">
    <property type="term" value="P:methylation"/>
    <property type="evidence" value="ECO:0007669"/>
    <property type="project" value="UniProtKB-KW"/>
</dbReference>
<reference evidence="2 3" key="1">
    <citation type="submission" date="2020-10" db="EMBL/GenBank/DDBJ databases">
        <title>Connecting structure to function with the recovery of over 1000 high-quality activated sludge metagenome-assembled genomes encoding full-length rRNA genes using long-read sequencing.</title>
        <authorList>
            <person name="Singleton C.M."/>
            <person name="Petriglieri F."/>
            <person name="Kristensen J.M."/>
            <person name="Kirkegaard R.H."/>
            <person name="Michaelsen T.Y."/>
            <person name="Andersen M.H."/>
            <person name="Karst S.M."/>
            <person name="Dueholm M.S."/>
            <person name="Nielsen P.H."/>
            <person name="Albertsen M."/>
        </authorList>
    </citation>
    <scope>NUCLEOTIDE SEQUENCE [LARGE SCALE GENOMIC DNA]</scope>
    <source>
        <strain evidence="2">Lyne_18-Q3-R50-59_MAXAC.006</strain>
    </source>
</reference>
<dbReference type="PANTHER" id="PTHR42912:SF95">
    <property type="entry name" value="METHYLTRANSFERASE TYPE 11 DOMAIN-CONTAINING PROTEIN"/>
    <property type="match status" value="1"/>
</dbReference>
<protein>
    <submittedName>
        <fullName evidence="2">Methyltransferase domain-containing protein</fullName>
    </submittedName>
</protein>
<dbReference type="InterPro" id="IPR013216">
    <property type="entry name" value="Methyltransf_11"/>
</dbReference>
<keyword evidence="2" id="KW-0489">Methyltransferase</keyword>
<evidence type="ECO:0000313" key="3">
    <source>
        <dbReference type="Proteomes" id="UP000727993"/>
    </source>
</evidence>
<dbReference type="Pfam" id="PF08241">
    <property type="entry name" value="Methyltransf_11"/>
    <property type="match status" value="1"/>
</dbReference>
<dbReference type="SUPFAM" id="SSF53335">
    <property type="entry name" value="S-adenosyl-L-methionine-dependent methyltransferases"/>
    <property type="match status" value="1"/>
</dbReference>
<dbReference type="Proteomes" id="UP000727993">
    <property type="component" value="Unassembled WGS sequence"/>
</dbReference>
<dbReference type="InterPro" id="IPR050508">
    <property type="entry name" value="Methyltransf_Superfamily"/>
</dbReference>
<evidence type="ECO:0000259" key="1">
    <source>
        <dbReference type="Pfam" id="PF08241"/>
    </source>
</evidence>
<comment type="caution">
    <text evidence="2">The sequence shown here is derived from an EMBL/GenBank/DDBJ whole genome shotgun (WGS) entry which is preliminary data.</text>
</comment>
<evidence type="ECO:0000313" key="2">
    <source>
        <dbReference type="EMBL" id="MBK9295714.1"/>
    </source>
</evidence>
<proteinExistence type="predicted"/>
<organism evidence="2 3">
    <name type="scientific">Candidatus Neomicrothrix subdominans</name>
    <dbReference type="NCBI Taxonomy" id="2954438"/>
    <lineage>
        <taxon>Bacteria</taxon>
        <taxon>Bacillati</taxon>
        <taxon>Actinomycetota</taxon>
        <taxon>Acidimicrobiia</taxon>
        <taxon>Acidimicrobiales</taxon>
        <taxon>Microthrixaceae</taxon>
        <taxon>Candidatus Neomicrothrix</taxon>
    </lineage>
</organism>
<dbReference type="EMBL" id="JADJZA010000001">
    <property type="protein sequence ID" value="MBK9295714.1"/>
    <property type="molecule type" value="Genomic_DNA"/>
</dbReference>
<dbReference type="CDD" id="cd02440">
    <property type="entry name" value="AdoMet_MTases"/>
    <property type="match status" value="1"/>
</dbReference>
<dbReference type="GO" id="GO:0008757">
    <property type="term" value="F:S-adenosylmethionine-dependent methyltransferase activity"/>
    <property type="evidence" value="ECO:0007669"/>
    <property type="project" value="InterPro"/>
</dbReference>
<dbReference type="Gene3D" id="3.40.50.150">
    <property type="entry name" value="Vaccinia Virus protein VP39"/>
    <property type="match status" value="1"/>
</dbReference>
<gene>
    <name evidence="2" type="ORF">IPN02_02315</name>
</gene>